<evidence type="ECO:0000256" key="1">
    <source>
        <dbReference type="SAM" id="Phobius"/>
    </source>
</evidence>
<feature type="domain" description="Metallo-beta-lactamase" evidence="2">
    <location>
        <begin position="59"/>
        <end position="245"/>
    </location>
</feature>
<dbReference type="InterPro" id="IPR001279">
    <property type="entry name" value="Metallo-B-lactamas"/>
</dbReference>
<accession>A0A7D4BM82</accession>
<protein>
    <submittedName>
        <fullName evidence="3">MBL fold metallo-hydrolase</fullName>
    </submittedName>
</protein>
<dbReference type="PANTHER" id="PTHR15032">
    <property type="entry name" value="N-ACYL-PHOSPHATIDYLETHANOLAMINE-HYDROLYZING PHOSPHOLIPASE D"/>
    <property type="match status" value="1"/>
</dbReference>
<evidence type="ECO:0000313" key="4">
    <source>
        <dbReference type="Proteomes" id="UP000503088"/>
    </source>
</evidence>
<dbReference type="SMART" id="SM00849">
    <property type="entry name" value="Lactamase_B"/>
    <property type="match status" value="1"/>
</dbReference>
<reference evidence="3 4" key="1">
    <citation type="submission" date="2020-01" db="EMBL/GenBank/DDBJ databases">
        <authorList>
            <person name="Gulvik C.A."/>
            <person name="Batra D.G."/>
        </authorList>
    </citation>
    <scope>NUCLEOTIDE SEQUENCE [LARGE SCALE GENOMIC DNA]</scope>
    <source>
        <strain evidence="3 4">W9323</strain>
    </source>
</reference>
<dbReference type="PANTHER" id="PTHR15032:SF4">
    <property type="entry name" value="N-ACYL-PHOSPHATIDYLETHANOLAMINE-HYDROLYZING PHOSPHOLIPASE D"/>
    <property type="match status" value="1"/>
</dbReference>
<dbReference type="GO" id="GO:0005737">
    <property type="term" value="C:cytoplasm"/>
    <property type="evidence" value="ECO:0007669"/>
    <property type="project" value="TreeGrafter"/>
</dbReference>
<dbReference type="SUPFAM" id="SSF56281">
    <property type="entry name" value="Metallo-hydrolase/oxidoreductase"/>
    <property type="match status" value="1"/>
</dbReference>
<dbReference type="AlphaFoldDB" id="A0A7D4BM82"/>
<dbReference type="Pfam" id="PF12706">
    <property type="entry name" value="Lactamase_B_2"/>
    <property type="match status" value="1"/>
</dbReference>
<keyword evidence="3" id="KW-0378">Hydrolase</keyword>
<gene>
    <name evidence="3" type="ORF">GXN76_05130</name>
</gene>
<dbReference type="Proteomes" id="UP000503088">
    <property type="component" value="Chromosome"/>
</dbReference>
<dbReference type="GO" id="GO:0016787">
    <property type="term" value="F:hydrolase activity"/>
    <property type="evidence" value="ECO:0007669"/>
    <property type="project" value="UniProtKB-KW"/>
</dbReference>
<dbReference type="EMBL" id="CP048104">
    <property type="protein sequence ID" value="QKG85910.1"/>
    <property type="molecule type" value="Genomic_DNA"/>
</dbReference>
<dbReference type="Gene3D" id="3.60.15.10">
    <property type="entry name" value="Ribonuclease Z/Hydroxyacylglutathione hydrolase-like"/>
    <property type="match status" value="1"/>
</dbReference>
<name>A0A7D4BM82_9BACL</name>
<feature type="transmembrane region" description="Helical" evidence="1">
    <location>
        <begin position="6"/>
        <end position="25"/>
    </location>
</feature>
<sequence length="342" mass="38458">MWTLIIGIPFAVIILSISLMGWRYVKFRGKVPRPRARGIRRRFHPEELSDDDISLAWIGHSTVYINLYGIKILTDPVFSHRVGVSLFPGITVGLKRYTPPAVSLEEVKGVDLILLSHAHLDHLDMPSLKALADSGTQVITAKNISHLLKKLSFGRIDELSEGETIDWGKGLKVTSIPVKHWGSRFPWNKEYGWTGYELEIRGKRVVFAGDTAYTPSFRKLGEAGAVDVMIMPIGAYSPDEFQKSHCTPEQAWEMTVDSGAKKMVPIHWNTFVLSREPIEEPMERLLKAAGEQADRIVIREQGEIWRLSANTEISLSEPIGERKSVSLYQKKEVSSRVNPSAT</sequence>
<organism evidence="3 4">
    <name type="scientific">Kroppenstedtia pulmonis</name>
    <dbReference type="NCBI Taxonomy" id="1380685"/>
    <lineage>
        <taxon>Bacteria</taxon>
        <taxon>Bacillati</taxon>
        <taxon>Bacillota</taxon>
        <taxon>Bacilli</taxon>
        <taxon>Bacillales</taxon>
        <taxon>Thermoactinomycetaceae</taxon>
        <taxon>Kroppenstedtia</taxon>
    </lineage>
</organism>
<keyword evidence="1" id="KW-0812">Transmembrane</keyword>
<proteinExistence type="predicted"/>
<keyword evidence="1" id="KW-1133">Transmembrane helix</keyword>
<keyword evidence="4" id="KW-1185">Reference proteome</keyword>
<evidence type="ECO:0000259" key="2">
    <source>
        <dbReference type="SMART" id="SM00849"/>
    </source>
</evidence>
<dbReference type="InterPro" id="IPR036866">
    <property type="entry name" value="RibonucZ/Hydroxyglut_hydro"/>
</dbReference>
<dbReference type="KEGG" id="kpul:GXN76_05130"/>
<keyword evidence="1" id="KW-0472">Membrane</keyword>
<evidence type="ECO:0000313" key="3">
    <source>
        <dbReference type="EMBL" id="QKG85910.1"/>
    </source>
</evidence>